<accession>A0A382YMN3</accession>
<dbReference type="EMBL" id="UINC01176577">
    <property type="protein sequence ID" value="SVD83768.1"/>
    <property type="molecule type" value="Genomic_DNA"/>
</dbReference>
<gene>
    <name evidence="1" type="ORF">METZ01_LOCUS436622</name>
</gene>
<dbReference type="AlphaFoldDB" id="A0A382YMN3"/>
<organism evidence="1">
    <name type="scientific">marine metagenome</name>
    <dbReference type="NCBI Taxonomy" id="408172"/>
    <lineage>
        <taxon>unclassified sequences</taxon>
        <taxon>metagenomes</taxon>
        <taxon>ecological metagenomes</taxon>
    </lineage>
</organism>
<feature type="non-terminal residue" evidence="1">
    <location>
        <position position="188"/>
    </location>
</feature>
<name>A0A382YMN3_9ZZZZ</name>
<sequence length="188" mass="20576">MANILKNSDIININYKQMKTQGGVMKSNITKMVTMCMCMMVVGFGIDKQVLTPEQLLLTPEQLLNLTNADKTKIEYYNQLHADHAANFDGPELWSEITVAPTDGSRDGTVSANICGDSWSSETWWILLDTANWWAWGANGWTQHTAGAWGCEDWSASVPAGNYLFILADSWGDGGGTADVSVNGDYVG</sequence>
<proteinExistence type="predicted"/>
<reference evidence="1" key="1">
    <citation type="submission" date="2018-05" db="EMBL/GenBank/DDBJ databases">
        <authorList>
            <person name="Lanie J.A."/>
            <person name="Ng W.-L."/>
            <person name="Kazmierczak K.M."/>
            <person name="Andrzejewski T.M."/>
            <person name="Davidsen T.M."/>
            <person name="Wayne K.J."/>
            <person name="Tettelin H."/>
            <person name="Glass J.I."/>
            <person name="Rusch D."/>
            <person name="Podicherti R."/>
            <person name="Tsui H.-C.T."/>
            <person name="Winkler M.E."/>
        </authorList>
    </citation>
    <scope>NUCLEOTIDE SEQUENCE</scope>
</reference>
<protein>
    <submittedName>
        <fullName evidence="1">Uncharacterized protein</fullName>
    </submittedName>
</protein>
<evidence type="ECO:0000313" key="1">
    <source>
        <dbReference type="EMBL" id="SVD83768.1"/>
    </source>
</evidence>